<gene>
    <name evidence="2" type="ORF">MPEAHAMD_4099</name>
</gene>
<dbReference type="InterPro" id="IPR016181">
    <property type="entry name" value="Acyl_CoA_acyltransferase"/>
</dbReference>
<dbReference type="GO" id="GO:0016747">
    <property type="term" value="F:acyltransferase activity, transferring groups other than amino-acyl groups"/>
    <property type="evidence" value="ECO:0007669"/>
    <property type="project" value="InterPro"/>
</dbReference>
<reference evidence="2" key="2">
    <citation type="submission" date="2021-08" db="EMBL/GenBank/DDBJ databases">
        <authorList>
            <person name="Tani A."/>
            <person name="Ola A."/>
            <person name="Ogura Y."/>
            <person name="Katsura K."/>
            <person name="Hayashi T."/>
        </authorList>
    </citation>
    <scope>NUCLEOTIDE SEQUENCE</scope>
    <source>
        <strain evidence="2">JCM 32048</strain>
    </source>
</reference>
<dbReference type="SUPFAM" id="SSF55729">
    <property type="entry name" value="Acyl-CoA N-acyltransferases (Nat)"/>
    <property type="match status" value="1"/>
</dbReference>
<dbReference type="Proteomes" id="UP001055286">
    <property type="component" value="Unassembled WGS sequence"/>
</dbReference>
<dbReference type="AlphaFoldDB" id="A0AA37M5Z3"/>
<dbReference type="InterPro" id="IPR000182">
    <property type="entry name" value="GNAT_dom"/>
</dbReference>
<dbReference type="CDD" id="cd04301">
    <property type="entry name" value="NAT_SF"/>
    <property type="match status" value="1"/>
</dbReference>
<feature type="domain" description="N-acetyltransferase" evidence="1">
    <location>
        <begin position="3"/>
        <end position="151"/>
    </location>
</feature>
<dbReference type="Gene3D" id="3.40.630.30">
    <property type="match status" value="1"/>
</dbReference>
<dbReference type="EMBL" id="BPQJ01000020">
    <property type="protein sequence ID" value="GJD63925.1"/>
    <property type="molecule type" value="Genomic_DNA"/>
</dbReference>
<accession>A0AA37M5Z3</accession>
<evidence type="ECO:0000259" key="1">
    <source>
        <dbReference type="PROSITE" id="PS51186"/>
    </source>
</evidence>
<reference evidence="2" key="1">
    <citation type="journal article" date="2016" name="Front. Microbiol.">
        <title>Genome Sequence of the Piezophilic, Mesophilic Sulfate-Reducing Bacterium Desulfovibrio indicus J2T.</title>
        <authorList>
            <person name="Cao J."/>
            <person name="Maignien L."/>
            <person name="Shao Z."/>
            <person name="Alain K."/>
            <person name="Jebbar M."/>
        </authorList>
    </citation>
    <scope>NUCLEOTIDE SEQUENCE</scope>
    <source>
        <strain evidence="2">JCM 32048</strain>
    </source>
</reference>
<organism evidence="2 3">
    <name type="scientific">Methylobacterium frigidaeris</name>
    <dbReference type="NCBI Taxonomy" id="2038277"/>
    <lineage>
        <taxon>Bacteria</taxon>
        <taxon>Pseudomonadati</taxon>
        <taxon>Pseudomonadota</taxon>
        <taxon>Alphaproteobacteria</taxon>
        <taxon>Hyphomicrobiales</taxon>
        <taxon>Methylobacteriaceae</taxon>
        <taxon>Methylobacterium</taxon>
    </lineage>
</organism>
<proteinExistence type="predicted"/>
<name>A0AA37M5Z3_9HYPH</name>
<comment type="caution">
    <text evidence="2">The sequence shown here is derived from an EMBL/GenBank/DDBJ whole genome shotgun (WGS) entry which is preliminary data.</text>
</comment>
<sequence>MPADIALVRLTALGPAAEPLRVDGASRGIDFVRRLFEDWMSGANRFDQPGEALLGAWQGDRLVGVGGLNRDPYAADEGVGRLRHVYVLASHRRLGIGETLVRRLLRETEGHFRVVRLRAVSPEAAAFYRVLGFSDCAEPAATHVIPVTPDP</sequence>
<dbReference type="RefSeq" id="WP_099900606.1">
    <property type="nucleotide sequence ID" value="NZ_BPQJ01000020.1"/>
</dbReference>
<dbReference type="PROSITE" id="PS51186">
    <property type="entry name" value="GNAT"/>
    <property type="match status" value="1"/>
</dbReference>
<keyword evidence="3" id="KW-1185">Reference proteome</keyword>
<evidence type="ECO:0000313" key="2">
    <source>
        <dbReference type="EMBL" id="GJD63925.1"/>
    </source>
</evidence>
<protein>
    <recommendedName>
        <fullName evidence="1">N-acetyltransferase domain-containing protein</fullName>
    </recommendedName>
</protein>
<dbReference type="Pfam" id="PF00583">
    <property type="entry name" value="Acetyltransf_1"/>
    <property type="match status" value="1"/>
</dbReference>
<evidence type="ECO:0000313" key="3">
    <source>
        <dbReference type="Proteomes" id="UP001055286"/>
    </source>
</evidence>